<dbReference type="InterPro" id="IPR044038">
    <property type="entry name" value="dATP/dGTP_diPOhydrolase_N"/>
</dbReference>
<proteinExistence type="predicted"/>
<dbReference type="AlphaFoldDB" id="A0A0F9RZW1"/>
<gene>
    <name evidence="2" type="ORF">LCGC14_0912660</name>
</gene>
<name>A0A0F9RZW1_9ZZZZ</name>
<evidence type="ECO:0000313" key="2">
    <source>
        <dbReference type="EMBL" id="KKN22683.1"/>
    </source>
</evidence>
<dbReference type="Pfam" id="PF18909">
    <property type="entry name" value="dGTP_diPhyd_N"/>
    <property type="match status" value="1"/>
</dbReference>
<protein>
    <recommendedName>
        <fullName evidence="1">dATP/dGTP diphosphohydrolase N-terminal domain-containing protein</fullName>
    </recommendedName>
</protein>
<accession>A0A0F9RZW1</accession>
<reference evidence="2" key="1">
    <citation type="journal article" date="2015" name="Nature">
        <title>Complex archaea that bridge the gap between prokaryotes and eukaryotes.</title>
        <authorList>
            <person name="Spang A."/>
            <person name="Saw J.H."/>
            <person name="Jorgensen S.L."/>
            <person name="Zaremba-Niedzwiedzka K."/>
            <person name="Martijn J."/>
            <person name="Lind A.E."/>
            <person name="van Eijk R."/>
            <person name="Schleper C."/>
            <person name="Guy L."/>
            <person name="Ettema T.J."/>
        </authorList>
    </citation>
    <scope>NUCLEOTIDE SEQUENCE</scope>
</reference>
<evidence type="ECO:0000259" key="1">
    <source>
        <dbReference type="Pfam" id="PF18909"/>
    </source>
</evidence>
<dbReference type="EMBL" id="LAZR01003038">
    <property type="protein sequence ID" value="KKN22683.1"/>
    <property type="molecule type" value="Genomic_DNA"/>
</dbReference>
<sequence>MGESEGEKSCIGCVFRDVNSDCVNGTFDCEDHDHYTPTNKGRKFDKGKTQWHKAPWDLFEKIVESVMKHPDYRWDLIPFEPLENLVEILTYGAKKYEANNWQGVEPLRYFDALIRHLIEDFIRNEDNDQESKKGHAKHMHCNAMFLDWIKTQMEKEKCPKE</sequence>
<feature type="domain" description="dATP/dGTP diphosphohydrolase N-terminal" evidence="1">
    <location>
        <begin position="72"/>
        <end position="152"/>
    </location>
</feature>
<organism evidence="2">
    <name type="scientific">marine sediment metagenome</name>
    <dbReference type="NCBI Taxonomy" id="412755"/>
    <lineage>
        <taxon>unclassified sequences</taxon>
        <taxon>metagenomes</taxon>
        <taxon>ecological metagenomes</taxon>
    </lineage>
</organism>
<comment type="caution">
    <text evidence="2">The sequence shown here is derived from an EMBL/GenBank/DDBJ whole genome shotgun (WGS) entry which is preliminary data.</text>
</comment>